<accession>A0A2A9MN31</accession>
<protein>
    <submittedName>
        <fullName evidence="2">Uncharacterized protein</fullName>
    </submittedName>
</protein>
<feature type="compositionally biased region" description="Basic and acidic residues" evidence="1">
    <location>
        <begin position="388"/>
        <end position="397"/>
    </location>
</feature>
<proteinExistence type="predicted"/>
<feature type="compositionally biased region" description="Basic and acidic residues" evidence="1">
    <location>
        <begin position="419"/>
        <end position="433"/>
    </location>
</feature>
<gene>
    <name evidence="2" type="ORF">BESB_034700</name>
</gene>
<reference evidence="2 3" key="1">
    <citation type="submission" date="2017-09" db="EMBL/GenBank/DDBJ databases">
        <title>Genome sequencing of Besnoitia besnoiti strain Bb-Ger1.</title>
        <authorList>
            <person name="Schares G."/>
            <person name="Venepally P."/>
            <person name="Lorenzi H.A."/>
        </authorList>
    </citation>
    <scope>NUCLEOTIDE SEQUENCE [LARGE SCALE GENOMIC DNA]</scope>
    <source>
        <strain evidence="2 3">Bb-Ger1</strain>
    </source>
</reference>
<dbReference type="AlphaFoldDB" id="A0A2A9MN31"/>
<feature type="region of interest" description="Disordered" evidence="1">
    <location>
        <begin position="198"/>
        <end position="299"/>
    </location>
</feature>
<feature type="region of interest" description="Disordered" evidence="1">
    <location>
        <begin position="326"/>
        <end position="485"/>
    </location>
</feature>
<feature type="compositionally biased region" description="Basic and acidic residues" evidence="1">
    <location>
        <begin position="1"/>
        <end position="11"/>
    </location>
</feature>
<dbReference type="EMBL" id="NWUJ01000002">
    <property type="protein sequence ID" value="PFH37012.1"/>
    <property type="molecule type" value="Genomic_DNA"/>
</dbReference>
<feature type="compositionally biased region" description="Basic and acidic residues" evidence="1">
    <location>
        <begin position="145"/>
        <end position="161"/>
    </location>
</feature>
<name>A0A2A9MN31_BESBE</name>
<feature type="compositionally biased region" description="Acidic residues" evidence="1">
    <location>
        <begin position="162"/>
        <end position="172"/>
    </location>
</feature>
<evidence type="ECO:0000313" key="3">
    <source>
        <dbReference type="Proteomes" id="UP000224006"/>
    </source>
</evidence>
<dbReference type="OrthoDB" id="10418617at2759"/>
<feature type="compositionally biased region" description="Basic and acidic residues" evidence="1">
    <location>
        <begin position="38"/>
        <end position="52"/>
    </location>
</feature>
<dbReference type="RefSeq" id="XP_029221021.1">
    <property type="nucleotide sequence ID" value="XM_029362056.1"/>
</dbReference>
<comment type="caution">
    <text evidence="2">The sequence shown here is derived from an EMBL/GenBank/DDBJ whole genome shotgun (WGS) entry which is preliminary data.</text>
</comment>
<feature type="compositionally biased region" description="Basic and acidic residues" evidence="1">
    <location>
        <begin position="210"/>
        <end position="221"/>
    </location>
</feature>
<dbReference type="STRING" id="94643.A0A2A9MN31"/>
<dbReference type="GeneID" id="40308451"/>
<organism evidence="2 3">
    <name type="scientific">Besnoitia besnoiti</name>
    <name type="common">Apicomplexan protozoan</name>
    <dbReference type="NCBI Taxonomy" id="94643"/>
    <lineage>
        <taxon>Eukaryota</taxon>
        <taxon>Sar</taxon>
        <taxon>Alveolata</taxon>
        <taxon>Apicomplexa</taxon>
        <taxon>Conoidasida</taxon>
        <taxon>Coccidia</taxon>
        <taxon>Eucoccidiorida</taxon>
        <taxon>Eimeriorina</taxon>
        <taxon>Sarcocystidae</taxon>
        <taxon>Besnoitia</taxon>
    </lineage>
</organism>
<feature type="compositionally biased region" description="Basic and acidic residues" evidence="1">
    <location>
        <begin position="243"/>
        <end position="261"/>
    </location>
</feature>
<evidence type="ECO:0000256" key="1">
    <source>
        <dbReference type="SAM" id="MobiDB-lite"/>
    </source>
</evidence>
<feature type="compositionally biased region" description="Basic and acidic residues" evidence="1">
    <location>
        <begin position="462"/>
        <end position="476"/>
    </location>
</feature>
<sequence length="528" mass="59024">MGGGEEEKAASSEEVVDLTLDSDDEDAAPRAQGELEEGNARDEKDESAHSEEASDEDEEEDDEEEDYAGNEEEEEGDDCEEDDLEDDDEGDWLDDEGDTQDEDDQEGYPEDEADERSHADEAMTKTATESADKEYKFFHAAPTRCLRERQERPREGPSENEMRDDEEEESEDCLQSQEETPFIETVCGTGACLVGGNALVSQTDSEEESERARPGEPKVDGDAGDAEFDPESLPQEPSPIKDLGVKDEHAGGALPEQRKNESGASPLSRLEEANQYLLSFPQRRPSLSSRMGERRPSLDPKCFDVSYTPLVVNPALVPAVSEEPARLPDSHDLMAFLDEPPPKGWDSEPLNKAKLNVESTPEDAFWRPLPGERQEAAPRYLVMTPKPRSRDEADGRPPKRRRIDIPSSQATPASADTSPSRREEKPTEPADTRPKKRAKSTEAEPEASAEADTRAAKRHRRDDKEERLRDRIDRKLHGASSRKASEFECRLTCLSRGQLLDLVVDLTSQFPETRQMVEDAVRHRSLET</sequence>
<dbReference type="VEuPathDB" id="ToxoDB:BESB_034700"/>
<evidence type="ECO:0000313" key="2">
    <source>
        <dbReference type="EMBL" id="PFH37012.1"/>
    </source>
</evidence>
<keyword evidence="3" id="KW-1185">Reference proteome</keyword>
<dbReference type="KEGG" id="bbes:BESB_034700"/>
<feature type="region of interest" description="Disordered" evidence="1">
    <location>
        <begin position="1"/>
        <end position="181"/>
    </location>
</feature>
<feature type="compositionally biased region" description="Acidic residues" evidence="1">
    <location>
        <begin position="53"/>
        <end position="114"/>
    </location>
</feature>
<dbReference type="Proteomes" id="UP000224006">
    <property type="component" value="Chromosome II"/>
</dbReference>
<feature type="compositionally biased region" description="Polar residues" evidence="1">
    <location>
        <begin position="406"/>
        <end position="418"/>
    </location>
</feature>
<feature type="compositionally biased region" description="Acidic residues" evidence="1">
    <location>
        <begin position="14"/>
        <end position="26"/>
    </location>
</feature>